<dbReference type="PROSITE" id="PS00584">
    <property type="entry name" value="PFKB_KINASES_2"/>
    <property type="match status" value="1"/>
</dbReference>
<dbReference type="AlphaFoldDB" id="A0AAU7X6F5"/>
<dbReference type="KEGG" id="mflg:ABS361_14730"/>
<protein>
    <submittedName>
        <fullName evidence="8">Carbohydrate kinase</fullName>
        <ecNumber evidence="8">2.7.1.-</ecNumber>
    </submittedName>
</protein>
<dbReference type="Gene3D" id="3.40.1190.20">
    <property type="match status" value="1"/>
</dbReference>
<keyword evidence="3" id="KW-0547">Nucleotide-binding</keyword>
<evidence type="ECO:0000256" key="4">
    <source>
        <dbReference type="ARBA" id="ARBA00022777"/>
    </source>
</evidence>
<dbReference type="SUPFAM" id="SSF53613">
    <property type="entry name" value="Ribokinase-like"/>
    <property type="match status" value="1"/>
</dbReference>
<feature type="domain" description="Carbohydrate kinase PfkB" evidence="7">
    <location>
        <begin position="3"/>
        <end position="264"/>
    </location>
</feature>
<dbReference type="CDD" id="cd01167">
    <property type="entry name" value="bac_FRK"/>
    <property type="match status" value="1"/>
</dbReference>
<feature type="region of interest" description="Disordered" evidence="6">
    <location>
        <begin position="278"/>
        <end position="335"/>
    </location>
</feature>
<evidence type="ECO:0000256" key="1">
    <source>
        <dbReference type="ARBA" id="ARBA00010688"/>
    </source>
</evidence>
<sequence>MILAAGEALFDMIGTPVGAGQAFLPVYGGSPLNVALGLSRLGRSVAYLTKLSTDYFGEALHDFMVREGIDTRFVVRAPGAQTTLAFVAFDGAGHPAYSFYAAGAADRSMTEADLPAALDPAIKAVHFGSISLALEPTATTLFSFLKQVSASRVVALDPNVRASIIADRTLWLERFATMRAHADIVKASAEDVAWIEGDDADAEEVARRWSTEGPAVAFVTDGGRGVAVAVDGESVFVPSFAVEVTDTVGAGDTFQAAVLTRLDEMGLLSKERIRKVTLRDHEPHRPFRHRRRRHHLHPPRRRPAAPRRGRRLSRRTSRGRLELSGPFPIASGRRA</sequence>
<organism evidence="8">
    <name type="scientific">Methyloraptor flagellatus</name>
    <dbReference type="NCBI Taxonomy" id="3162530"/>
    <lineage>
        <taxon>Bacteria</taxon>
        <taxon>Pseudomonadati</taxon>
        <taxon>Pseudomonadota</taxon>
        <taxon>Alphaproteobacteria</taxon>
        <taxon>Hyphomicrobiales</taxon>
        <taxon>Ancalomicrobiaceae</taxon>
        <taxon>Methyloraptor</taxon>
    </lineage>
</organism>
<keyword evidence="4 8" id="KW-0418">Kinase</keyword>
<reference evidence="8" key="1">
    <citation type="submission" date="2024-06" db="EMBL/GenBank/DDBJ databases">
        <title>Methylostella associata gen. nov., sp. nov., a novel Ancalomicrobiaceae-affiliated facultatively methylotrophic bacteria that feed on methanotrophs of the genus Methylococcus.</title>
        <authorList>
            <person name="Saltykova V."/>
            <person name="Danilova O.V."/>
            <person name="Oshkin I.Y."/>
            <person name="Belova S.E."/>
            <person name="Pimenov N.V."/>
            <person name="Dedysh S.N."/>
        </authorList>
    </citation>
    <scope>NUCLEOTIDE SEQUENCE</scope>
    <source>
        <strain evidence="8">S20</strain>
    </source>
</reference>
<evidence type="ECO:0000256" key="2">
    <source>
        <dbReference type="ARBA" id="ARBA00022679"/>
    </source>
</evidence>
<keyword evidence="5" id="KW-0067">ATP-binding</keyword>
<dbReference type="PANTHER" id="PTHR43085:SF1">
    <property type="entry name" value="PSEUDOURIDINE KINASE-RELATED"/>
    <property type="match status" value="1"/>
</dbReference>
<name>A0AAU7X6F5_9HYPH</name>
<proteinExistence type="inferred from homology"/>
<dbReference type="GO" id="GO:0016301">
    <property type="term" value="F:kinase activity"/>
    <property type="evidence" value="ECO:0007669"/>
    <property type="project" value="UniProtKB-KW"/>
</dbReference>
<evidence type="ECO:0000259" key="7">
    <source>
        <dbReference type="Pfam" id="PF00294"/>
    </source>
</evidence>
<dbReference type="InterPro" id="IPR011611">
    <property type="entry name" value="PfkB_dom"/>
</dbReference>
<dbReference type="InterPro" id="IPR002173">
    <property type="entry name" value="Carboh/pur_kinase_PfkB_CS"/>
</dbReference>
<dbReference type="PANTHER" id="PTHR43085">
    <property type="entry name" value="HEXOKINASE FAMILY MEMBER"/>
    <property type="match status" value="1"/>
</dbReference>
<evidence type="ECO:0000256" key="6">
    <source>
        <dbReference type="SAM" id="MobiDB-lite"/>
    </source>
</evidence>
<dbReference type="EMBL" id="CP158568">
    <property type="protein sequence ID" value="XBY43342.1"/>
    <property type="molecule type" value="Genomic_DNA"/>
</dbReference>
<evidence type="ECO:0000256" key="3">
    <source>
        <dbReference type="ARBA" id="ARBA00022741"/>
    </source>
</evidence>
<keyword evidence="2 8" id="KW-0808">Transferase</keyword>
<evidence type="ECO:0000256" key="5">
    <source>
        <dbReference type="ARBA" id="ARBA00022840"/>
    </source>
</evidence>
<dbReference type="RefSeq" id="WP_407048442.1">
    <property type="nucleotide sequence ID" value="NZ_CP158568.1"/>
</dbReference>
<dbReference type="InterPro" id="IPR029056">
    <property type="entry name" value="Ribokinase-like"/>
</dbReference>
<accession>A0AAU7X6F5</accession>
<dbReference type="GO" id="GO:0005524">
    <property type="term" value="F:ATP binding"/>
    <property type="evidence" value="ECO:0007669"/>
    <property type="project" value="UniProtKB-KW"/>
</dbReference>
<feature type="compositionally biased region" description="Basic residues" evidence="6">
    <location>
        <begin position="286"/>
        <end position="318"/>
    </location>
</feature>
<dbReference type="EC" id="2.7.1.-" evidence="8"/>
<dbReference type="InterPro" id="IPR050306">
    <property type="entry name" value="PfkB_Carbo_kinase"/>
</dbReference>
<evidence type="ECO:0000313" key="8">
    <source>
        <dbReference type="EMBL" id="XBY43342.1"/>
    </source>
</evidence>
<comment type="similarity">
    <text evidence="1">Belongs to the carbohydrate kinase PfkB family.</text>
</comment>
<gene>
    <name evidence="8" type="ORF">ABS361_14730</name>
</gene>
<dbReference type="Pfam" id="PF00294">
    <property type="entry name" value="PfkB"/>
    <property type="match status" value="1"/>
</dbReference>